<evidence type="ECO:0000313" key="2">
    <source>
        <dbReference type="Proteomes" id="UP000307592"/>
    </source>
</evidence>
<proteinExistence type="predicted"/>
<comment type="caution">
    <text evidence="1">The sequence shown here is derived from an EMBL/GenBank/DDBJ whole genome shotgun (WGS) entry which is preliminary data.</text>
</comment>
<dbReference type="RefSeq" id="WP_139654486.1">
    <property type="nucleotide sequence ID" value="NZ_CAWOQH010000112.1"/>
</dbReference>
<reference evidence="1 2" key="1">
    <citation type="submission" date="2019-01" db="EMBL/GenBank/DDBJ databases">
        <title>Draft genome assembly of Photorhabdus luminescens subsp. sonorensis Caborca.</title>
        <authorList>
            <person name="Duong D.A."/>
            <person name="Espinosa-Artiles P."/>
            <person name="Orozco R.A."/>
            <person name="Molnar I."/>
            <person name="Stock P."/>
        </authorList>
    </citation>
    <scope>NUCLEOTIDE SEQUENCE [LARGE SCALE GENOMIC DNA]</scope>
    <source>
        <strain evidence="1 2">Caborca</strain>
    </source>
</reference>
<protein>
    <submittedName>
        <fullName evidence="1">Uncharacterized protein</fullName>
    </submittedName>
</protein>
<dbReference type="EMBL" id="SBIJ01000002">
    <property type="protein sequence ID" value="TNH45051.1"/>
    <property type="molecule type" value="Genomic_DNA"/>
</dbReference>
<organism evidence="1 2">
    <name type="scientific">Photorhabdus luminescens subsp. sonorensis</name>
    <dbReference type="NCBI Taxonomy" id="1173677"/>
    <lineage>
        <taxon>Bacteria</taxon>
        <taxon>Pseudomonadati</taxon>
        <taxon>Pseudomonadota</taxon>
        <taxon>Gammaproteobacteria</taxon>
        <taxon>Enterobacterales</taxon>
        <taxon>Morganellaceae</taxon>
        <taxon>Photorhabdus</taxon>
    </lineage>
</organism>
<dbReference type="AlphaFoldDB" id="A0A5C4RN23"/>
<dbReference type="Proteomes" id="UP000307592">
    <property type="component" value="Unassembled WGS sequence"/>
</dbReference>
<evidence type="ECO:0000313" key="1">
    <source>
        <dbReference type="EMBL" id="TNH45051.1"/>
    </source>
</evidence>
<sequence>MNIGVAISSGPNLCTIDKIIFGTGVADTKFRIAGADCIIDLSIRDSDKIYLYNLLLNAYYIQATITVYINKNNGQNYIISMETESSNLPGS</sequence>
<gene>
    <name evidence="1" type="ORF">EP164_02755</name>
</gene>
<accession>A0A5C4RN23</accession>
<name>A0A5C4RN23_PHOLU</name>